<protein>
    <submittedName>
        <fullName evidence="1">Uncharacterized protein</fullName>
    </submittedName>
</protein>
<name>A0A2T7F3P9_9POAL</name>
<accession>A0A2T7F3P9</accession>
<evidence type="ECO:0000313" key="1">
    <source>
        <dbReference type="EMBL" id="PUZ74691.1"/>
    </source>
</evidence>
<evidence type="ECO:0000313" key="2">
    <source>
        <dbReference type="Proteomes" id="UP000244336"/>
    </source>
</evidence>
<organism evidence="1 2">
    <name type="scientific">Panicum hallii var. hallii</name>
    <dbReference type="NCBI Taxonomy" id="1504633"/>
    <lineage>
        <taxon>Eukaryota</taxon>
        <taxon>Viridiplantae</taxon>
        <taxon>Streptophyta</taxon>
        <taxon>Embryophyta</taxon>
        <taxon>Tracheophyta</taxon>
        <taxon>Spermatophyta</taxon>
        <taxon>Magnoliopsida</taxon>
        <taxon>Liliopsida</taxon>
        <taxon>Poales</taxon>
        <taxon>Poaceae</taxon>
        <taxon>PACMAD clade</taxon>
        <taxon>Panicoideae</taxon>
        <taxon>Panicodae</taxon>
        <taxon>Paniceae</taxon>
        <taxon>Panicinae</taxon>
        <taxon>Panicum</taxon>
        <taxon>Panicum sect. Panicum</taxon>
    </lineage>
</organism>
<dbReference type="Proteomes" id="UP000244336">
    <property type="component" value="Chromosome 1"/>
</dbReference>
<reference evidence="1 2" key="1">
    <citation type="submission" date="2018-04" db="EMBL/GenBank/DDBJ databases">
        <title>WGS assembly of Panicum hallii var. hallii HAL2.</title>
        <authorList>
            <person name="Lovell J."/>
            <person name="Jenkins J."/>
            <person name="Lowry D."/>
            <person name="Mamidi S."/>
            <person name="Sreedasyam A."/>
            <person name="Weng X."/>
            <person name="Barry K."/>
            <person name="Bonette J."/>
            <person name="Campitelli B."/>
            <person name="Daum C."/>
            <person name="Gordon S."/>
            <person name="Gould B."/>
            <person name="Lipzen A."/>
            <person name="MacQueen A."/>
            <person name="Palacio-Mejia J."/>
            <person name="Plott C."/>
            <person name="Shakirov E."/>
            <person name="Shu S."/>
            <person name="Yoshinaga Y."/>
            <person name="Zane M."/>
            <person name="Rokhsar D."/>
            <person name="Grimwood J."/>
            <person name="Schmutz J."/>
            <person name="Juenger T."/>
        </authorList>
    </citation>
    <scope>NUCLEOTIDE SEQUENCE [LARGE SCALE GENOMIC DNA]</scope>
    <source>
        <strain evidence="2">cv. HAL2</strain>
    </source>
</reference>
<dbReference type="EMBL" id="CM009749">
    <property type="protein sequence ID" value="PUZ74691.1"/>
    <property type="molecule type" value="Genomic_DNA"/>
</dbReference>
<gene>
    <name evidence="1" type="ORF">GQ55_1G086000</name>
</gene>
<sequence>MDILHSLDMFCSFGILVEMSYPRVLSYPFQVLLVKVLELELRIAIAQCSPVIVLVGR</sequence>
<dbReference type="AlphaFoldDB" id="A0A2T7F3P9"/>
<proteinExistence type="predicted"/>
<keyword evidence="2" id="KW-1185">Reference proteome</keyword>
<dbReference type="Gramene" id="PUZ74691">
    <property type="protein sequence ID" value="PUZ74691"/>
    <property type="gene ID" value="GQ55_1G086000"/>
</dbReference>